<evidence type="ECO:0000256" key="10">
    <source>
        <dbReference type="PIRSR" id="PIRSR600823-2"/>
    </source>
</evidence>
<organism evidence="14 15">
    <name type="scientific">Salix udensis</name>
    <dbReference type="NCBI Taxonomy" id="889485"/>
    <lineage>
        <taxon>Eukaryota</taxon>
        <taxon>Viridiplantae</taxon>
        <taxon>Streptophyta</taxon>
        <taxon>Embryophyta</taxon>
        <taxon>Tracheophyta</taxon>
        <taxon>Spermatophyta</taxon>
        <taxon>Magnoliopsida</taxon>
        <taxon>eudicotyledons</taxon>
        <taxon>Gunneridae</taxon>
        <taxon>Pentapetalae</taxon>
        <taxon>rosids</taxon>
        <taxon>fabids</taxon>
        <taxon>Malpighiales</taxon>
        <taxon>Salicaceae</taxon>
        <taxon>Saliceae</taxon>
        <taxon>Salix</taxon>
    </lineage>
</organism>
<evidence type="ECO:0000313" key="15">
    <source>
        <dbReference type="Proteomes" id="UP001162972"/>
    </source>
</evidence>
<evidence type="ECO:0000256" key="9">
    <source>
        <dbReference type="ARBA" id="ARBA00023157"/>
    </source>
</evidence>
<dbReference type="Gene3D" id="1.10.520.10">
    <property type="match status" value="2"/>
</dbReference>
<dbReference type="InterPro" id="IPR002016">
    <property type="entry name" value="Haem_peroxidase"/>
</dbReference>
<gene>
    <name evidence="14" type="ORF">OIU84_006440</name>
</gene>
<dbReference type="GO" id="GO:0140825">
    <property type="term" value="F:lactoperoxidase activity"/>
    <property type="evidence" value="ECO:0007669"/>
    <property type="project" value="UniProtKB-EC"/>
</dbReference>
<name>A0AAD6P2J6_9ROSI</name>
<dbReference type="PROSITE" id="PS00435">
    <property type="entry name" value="PEROXIDASE_1"/>
    <property type="match status" value="1"/>
</dbReference>
<dbReference type="Proteomes" id="UP001162972">
    <property type="component" value="Chromosome 5"/>
</dbReference>
<dbReference type="SUPFAM" id="SSF48113">
    <property type="entry name" value="Heme-dependent peroxidases"/>
    <property type="match status" value="1"/>
</dbReference>
<dbReference type="AlphaFoldDB" id="A0AAD6P2J6"/>
<feature type="binding site" evidence="11">
    <location>
        <position position="209"/>
    </location>
    <ligand>
        <name>Ca(2+)</name>
        <dbReference type="ChEBI" id="CHEBI:29108"/>
        <label>2</label>
    </ligand>
</feature>
<dbReference type="CDD" id="cd00693">
    <property type="entry name" value="secretory_peroxidase"/>
    <property type="match status" value="1"/>
</dbReference>
<evidence type="ECO:0000256" key="2">
    <source>
        <dbReference type="ARBA" id="ARBA00002322"/>
    </source>
</evidence>
<keyword evidence="6 11" id="KW-0479">Metal-binding</keyword>
<comment type="catalytic activity">
    <reaction evidence="1">
        <text>2 a phenolic donor + H2O2 = 2 a phenolic radical donor + 2 H2O</text>
        <dbReference type="Rhea" id="RHEA:56136"/>
        <dbReference type="ChEBI" id="CHEBI:15377"/>
        <dbReference type="ChEBI" id="CHEBI:16240"/>
        <dbReference type="ChEBI" id="CHEBI:139520"/>
        <dbReference type="ChEBI" id="CHEBI:139521"/>
        <dbReference type="EC" id="1.11.1.7"/>
    </reaction>
</comment>
<dbReference type="PRINTS" id="PR00458">
    <property type="entry name" value="PEROXIDASE"/>
</dbReference>
<dbReference type="GO" id="GO:0046872">
    <property type="term" value="F:metal ion binding"/>
    <property type="evidence" value="ECO:0007669"/>
    <property type="project" value="UniProtKB-KW"/>
</dbReference>
<evidence type="ECO:0000256" key="7">
    <source>
        <dbReference type="ARBA" id="ARBA00023002"/>
    </source>
</evidence>
<evidence type="ECO:0000256" key="5">
    <source>
        <dbReference type="ARBA" id="ARBA00022617"/>
    </source>
</evidence>
<dbReference type="InterPro" id="IPR019793">
    <property type="entry name" value="Peroxidases_heam-ligand_BS"/>
</dbReference>
<dbReference type="GO" id="GO:0020037">
    <property type="term" value="F:heme binding"/>
    <property type="evidence" value="ECO:0007669"/>
    <property type="project" value="InterPro"/>
</dbReference>
<evidence type="ECO:0000256" key="3">
    <source>
        <dbReference type="ARBA" id="ARBA00006873"/>
    </source>
</evidence>
<dbReference type="Gene3D" id="1.10.420.10">
    <property type="entry name" value="Peroxidase, domain 2"/>
    <property type="match status" value="1"/>
</dbReference>
<dbReference type="InterPro" id="IPR002207">
    <property type="entry name" value="Peroxidase_I"/>
</dbReference>
<dbReference type="GO" id="GO:0006979">
    <property type="term" value="P:response to oxidative stress"/>
    <property type="evidence" value="ECO:0007669"/>
    <property type="project" value="InterPro"/>
</dbReference>
<evidence type="ECO:0000256" key="11">
    <source>
        <dbReference type="PIRSR" id="PIRSR600823-3"/>
    </source>
</evidence>
<keyword evidence="11" id="KW-0106">Calcium</keyword>
<keyword evidence="4" id="KW-0575">Peroxidase</keyword>
<dbReference type="PANTHER" id="PTHR31388">
    <property type="entry name" value="PEROXIDASE 72-RELATED"/>
    <property type="match status" value="1"/>
</dbReference>
<dbReference type="PROSITE" id="PS50873">
    <property type="entry name" value="PEROXIDASE_4"/>
    <property type="match status" value="1"/>
</dbReference>
<dbReference type="InterPro" id="IPR010255">
    <property type="entry name" value="Haem_peroxidase_sf"/>
</dbReference>
<dbReference type="PRINTS" id="PR00459">
    <property type="entry name" value="ASPEROXIDASE"/>
</dbReference>
<evidence type="ECO:0000259" key="13">
    <source>
        <dbReference type="PROSITE" id="PS50873"/>
    </source>
</evidence>
<comment type="similarity">
    <text evidence="3">Belongs to the peroxidase family. Ascorbate peroxidase subfamily.</text>
</comment>
<dbReference type="GO" id="GO:0042744">
    <property type="term" value="P:hydrogen peroxide catabolic process"/>
    <property type="evidence" value="ECO:0007669"/>
    <property type="project" value="InterPro"/>
</dbReference>
<comment type="caution">
    <text evidence="14">The sequence shown here is derived from an EMBL/GenBank/DDBJ whole genome shotgun (WGS) entry which is preliminary data.</text>
</comment>
<feature type="domain" description="Plant heme peroxidase family profile" evidence="13">
    <location>
        <begin position="47"/>
        <end position="284"/>
    </location>
</feature>
<keyword evidence="5" id="KW-0349">Heme</keyword>
<keyword evidence="8 11" id="KW-0408">Iron</keyword>
<reference evidence="14 15" key="1">
    <citation type="journal article" date="2023" name="Int. J. Mol. Sci.">
        <title>De Novo Assembly and Annotation of 11 Diverse Shrub Willow (Salix) Genomes Reveals Novel Gene Organization in Sex-Linked Regions.</title>
        <authorList>
            <person name="Hyden B."/>
            <person name="Feng K."/>
            <person name="Yates T.B."/>
            <person name="Jawdy S."/>
            <person name="Cereghino C."/>
            <person name="Smart L.B."/>
            <person name="Muchero W."/>
        </authorList>
    </citation>
    <scope>NUCLEOTIDE SEQUENCE [LARGE SCALE GENOMIC DNA]</scope>
    <source>
        <tissue evidence="14">Shoot tip</tissue>
    </source>
</reference>
<dbReference type="InterPro" id="IPR000823">
    <property type="entry name" value="Peroxidase_pln"/>
</dbReference>
<comment type="function">
    <text evidence="2">Removal of H(2)O(2), oxidation of toxic reductants, biosynthesis and degradation of lignin, suberization, auxin catabolism, response to environmental stresses such as wounding, pathogen attack and oxidative stress. These functions might be dependent on each isozyme/isoform in each plant tissue.</text>
</comment>
<evidence type="ECO:0000256" key="4">
    <source>
        <dbReference type="ARBA" id="ARBA00022559"/>
    </source>
</evidence>
<feature type="disulfide bond" evidence="12">
    <location>
        <begin position="162"/>
        <end position="194"/>
    </location>
</feature>
<comment type="cofactor">
    <cofactor evidence="11">
        <name>Ca(2+)</name>
        <dbReference type="ChEBI" id="CHEBI:29108"/>
    </cofactor>
    <text evidence="11">Binds 2 calcium ions per subunit.</text>
</comment>
<feature type="binding site" evidence="10">
    <location>
        <position position="125"/>
    </location>
    <ligand>
        <name>substrate</name>
    </ligand>
</feature>
<evidence type="ECO:0000256" key="1">
    <source>
        <dbReference type="ARBA" id="ARBA00000189"/>
    </source>
</evidence>
<protein>
    <recommendedName>
        <fullName evidence="13">Plant heme peroxidase family profile domain-containing protein</fullName>
    </recommendedName>
</protein>
<feature type="binding site" evidence="11">
    <location>
        <position position="214"/>
    </location>
    <ligand>
        <name>Ca(2+)</name>
        <dbReference type="ChEBI" id="CHEBI:29108"/>
        <label>2</label>
    </ligand>
</feature>
<evidence type="ECO:0000256" key="6">
    <source>
        <dbReference type="ARBA" id="ARBA00022723"/>
    </source>
</evidence>
<dbReference type="Pfam" id="PF00141">
    <property type="entry name" value="peroxidase"/>
    <property type="match status" value="1"/>
</dbReference>
<feature type="binding site" evidence="11">
    <location>
        <position position="207"/>
    </location>
    <ligand>
        <name>Ca(2+)</name>
        <dbReference type="ChEBI" id="CHEBI:29108"/>
        <label>2</label>
    </ligand>
</feature>
<evidence type="ECO:0000256" key="8">
    <source>
        <dbReference type="ARBA" id="ARBA00023004"/>
    </source>
</evidence>
<keyword evidence="15" id="KW-1185">Reference proteome</keyword>
<proteinExistence type="inferred from homology"/>
<sequence length="294" mass="32613">MGIRLLDHARKQTSYVFAGKPTSAAGFVSEAFLLLVSIAFTSASVAPLRPGFYAETCPEAEFIVKDVMRRNMIREPRSAASVMRFQFHDCFVNSLKKSGGPEWEVKLGREDSLTASQEDADNIMPSPRANASLLIDLFERFNLSVKDMVALSGSHSIGQARCFSIVFRLYNQSGSGKPDPTIEPKYKEKLNRLCPLGGDESVTGDLDATPTIFDNRYFKDLVAGRGFLNSDQTLYTFPETKKYVTLFSKDQRAFFKAFAEGMIKMGDLQSGRPGEIRSNCRIANSRPVDALLVS</sequence>
<evidence type="ECO:0000256" key="12">
    <source>
        <dbReference type="PIRSR" id="PIRSR600823-5"/>
    </source>
</evidence>
<dbReference type="InterPro" id="IPR033905">
    <property type="entry name" value="Secretory_peroxidase"/>
</dbReference>
<keyword evidence="7" id="KW-0560">Oxidoreductase</keyword>
<dbReference type="FunFam" id="1.10.420.10:FF:000001">
    <property type="entry name" value="Peroxidase"/>
    <property type="match status" value="1"/>
</dbReference>
<accession>A0AAD6P2J6</accession>
<comment type="cofactor">
    <cofactor evidence="11">
        <name>heme b</name>
        <dbReference type="ChEBI" id="CHEBI:60344"/>
    </cofactor>
    <text evidence="11">Binds 1 heme b (iron(II)-protoporphyrin IX) group per subunit.</text>
</comment>
<dbReference type="EMBL" id="JAPFFJ010000013">
    <property type="protein sequence ID" value="KAJ6413636.1"/>
    <property type="molecule type" value="Genomic_DNA"/>
</dbReference>
<keyword evidence="9 12" id="KW-1015">Disulfide bond</keyword>
<feature type="binding site" description="axial binding residue" evidence="11">
    <location>
        <position position="155"/>
    </location>
    <ligand>
        <name>heme b</name>
        <dbReference type="ChEBI" id="CHEBI:60344"/>
    </ligand>
    <ligandPart>
        <name>Fe</name>
        <dbReference type="ChEBI" id="CHEBI:18248"/>
    </ligandPart>
</feature>
<evidence type="ECO:0000313" key="14">
    <source>
        <dbReference type="EMBL" id="KAJ6413636.1"/>
    </source>
</evidence>
<dbReference type="PANTHER" id="PTHR31388:SF2">
    <property type="entry name" value="PEROXIDASE 17"/>
    <property type="match status" value="1"/>
</dbReference>